<evidence type="ECO:0000313" key="9">
    <source>
        <dbReference type="Proteomes" id="UP000001296"/>
    </source>
</evidence>
<evidence type="ECO:0000256" key="3">
    <source>
        <dbReference type="ARBA" id="ARBA00023295"/>
    </source>
</evidence>
<evidence type="ECO:0000256" key="2">
    <source>
        <dbReference type="ARBA" id="ARBA00022801"/>
    </source>
</evidence>
<feature type="domain" description="Beta-xylosidase C-terminal Concanavalin A-like" evidence="7">
    <location>
        <begin position="345"/>
        <end position="544"/>
    </location>
</feature>
<evidence type="ECO:0000259" key="7">
    <source>
        <dbReference type="Pfam" id="PF17851"/>
    </source>
</evidence>
<keyword evidence="3 6" id="KW-0326">Glycosidase</keyword>
<name>E0RPK3_WINT6</name>
<accession>E0RPK3</accession>
<dbReference type="SUPFAM" id="SSF49899">
    <property type="entry name" value="Concanavalin A-like lectins/glucanases"/>
    <property type="match status" value="1"/>
</dbReference>
<dbReference type="CDD" id="cd09000">
    <property type="entry name" value="GH43_SXA-like"/>
    <property type="match status" value="1"/>
</dbReference>
<evidence type="ECO:0000256" key="5">
    <source>
        <dbReference type="PIRSR" id="PIRSR606710-2"/>
    </source>
</evidence>
<dbReference type="RefSeq" id="WP_013314624.1">
    <property type="nucleotide sequence ID" value="NC_014484.1"/>
</dbReference>
<gene>
    <name evidence="8" type="ordered locus">STHERM_c18500</name>
</gene>
<dbReference type="PaxDb" id="665571-STHERM_c18500"/>
<dbReference type="CAZy" id="GH43">
    <property type="family name" value="Glycoside Hydrolase Family 43"/>
</dbReference>
<dbReference type="GO" id="GO:0009044">
    <property type="term" value="F:xylan 1,4-beta-xylosidase activity"/>
    <property type="evidence" value="ECO:0007669"/>
    <property type="project" value="UniProtKB-EC"/>
</dbReference>
<dbReference type="EMBL" id="CP001698">
    <property type="protein sequence ID" value="ADN02785.1"/>
    <property type="molecule type" value="Genomic_DNA"/>
</dbReference>
<dbReference type="Pfam" id="PF17851">
    <property type="entry name" value="GH43_C2"/>
    <property type="match status" value="1"/>
</dbReference>
<dbReference type="InterPro" id="IPR041542">
    <property type="entry name" value="GH43_C2"/>
</dbReference>
<dbReference type="InterPro" id="IPR013320">
    <property type="entry name" value="ConA-like_dom_sf"/>
</dbReference>
<keyword evidence="2 6" id="KW-0378">Hydrolase</keyword>
<reference key="1">
    <citation type="submission" date="2009-08" db="EMBL/GenBank/DDBJ databases">
        <title>The genome sequence of Spirochaeta thermophila DSM6192.</title>
        <authorList>
            <person name="Angelov A."/>
            <person name="Mientus M."/>
            <person name="Wittenberg S."/>
            <person name="Lehmann R."/>
            <person name="Liesegang H."/>
            <person name="Daniel R."/>
            <person name="Liebl W."/>
        </authorList>
    </citation>
    <scope>NUCLEOTIDE SEQUENCE</scope>
    <source>
        <strain>DSM 6192</strain>
    </source>
</reference>
<protein>
    <submittedName>
        <fullName evidence="8">Beta-xylosidase</fullName>
        <ecNumber evidence="8">3.2.1.37</ecNumber>
    </submittedName>
</protein>
<dbReference type="EC" id="3.2.1.37" evidence="8"/>
<dbReference type="PANTHER" id="PTHR42812:SF12">
    <property type="entry name" value="BETA-XYLOSIDASE-RELATED"/>
    <property type="match status" value="1"/>
</dbReference>
<dbReference type="GO" id="GO:0005975">
    <property type="term" value="P:carbohydrate metabolic process"/>
    <property type="evidence" value="ECO:0007669"/>
    <property type="project" value="InterPro"/>
</dbReference>
<dbReference type="Gene3D" id="2.115.10.20">
    <property type="entry name" value="Glycosyl hydrolase domain, family 43"/>
    <property type="match status" value="1"/>
</dbReference>
<dbReference type="Proteomes" id="UP000001296">
    <property type="component" value="Chromosome"/>
</dbReference>
<organism evidence="8 9">
    <name type="scientific">Winmispira thermophila (strain ATCC 49972 / DSM 6192 / RI 19.B1)</name>
    <name type="common">Spirochaeta thermophila</name>
    <dbReference type="NCBI Taxonomy" id="665571"/>
    <lineage>
        <taxon>Bacteria</taxon>
        <taxon>Pseudomonadati</taxon>
        <taxon>Spirochaetota</taxon>
        <taxon>Spirochaetia</taxon>
        <taxon>Winmispirales</taxon>
        <taxon>Winmispiraceae</taxon>
        <taxon>Winmispira</taxon>
    </lineage>
</organism>
<comment type="similarity">
    <text evidence="1 6">Belongs to the glycosyl hydrolase 43 family.</text>
</comment>
<proteinExistence type="inferred from homology"/>
<feature type="active site" description="Proton donor" evidence="4">
    <location>
        <position position="192"/>
    </location>
</feature>
<sequence>MRTIRNPILPGFNPDPSIVRVGDDYYIATSTFEWFPGVQIHHSRDLVNWELVSRPLDDPGALPLQGVRASAGVWAPCLSHDGERFYLIFSIVRTWTDRGNSEGPKDVHNFLTMAEDVRGPWSEPVYLNSSGFDPSLFHDDDGKKWLLNMEWDYRAGHNHFSGILLQEYDPGAKRLVGPVYKIFTGTSIGLTEGPHLYKRNGWYYLIVAEGGTTYAHAVTCARSRSITGPYEVHPENPILTSVRDREGFDRAVEYGGDVRPYLAEGLQKAGHASMCPYTDDLWVLVHLCGRPLPGTLYCPLGRETALQAVRWGEDDWPHVEGGPHPQTEVRLPGDPVEKRGGAVFKDDFDGPGLRPEYQFLRMPLEGKYSLTERPGFVRLYGRESILSEFDQSLLARRVEHFRWRAQTAVEFSPTSFQHMAGLLVRYDESNQYYLHISADDGGRRVLGILVYDRGILSMPLGDDEVVLPDEGPVFLRVEMDLYDVRFSYSIDGVEWKEIGPVLPSWKLSDDYVVPLGFTGMFVGIACQDLRGTGVWADFDYFLYEALDG</sequence>
<dbReference type="InterPro" id="IPR006710">
    <property type="entry name" value="Glyco_hydro_43"/>
</dbReference>
<dbReference type="InterPro" id="IPR051795">
    <property type="entry name" value="Glycosyl_Hydrlase_43"/>
</dbReference>
<evidence type="ECO:0000256" key="4">
    <source>
        <dbReference type="PIRSR" id="PIRSR606710-1"/>
    </source>
</evidence>
<dbReference type="eggNOG" id="COG3507">
    <property type="taxonomic scope" value="Bacteria"/>
</dbReference>
<dbReference type="InterPro" id="IPR023296">
    <property type="entry name" value="Glyco_hydro_beta-prop_sf"/>
</dbReference>
<evidence type="ECO:0000256" key="6">
    <source>
        <dbReference type="RuleBase" id="RU361187"/>
    </source>
</evidence>
<dbReference type="SUPFAM" id="SSF75005">
    <property type="entry name" value="Arabinanase/levansucrase/invertase"/>
    <property type="match status" value="1"/>
</dbReference>
<dbReference type="Gene3D" id="2.60.120.200">
    <property type="match status" value="1"/>
</dbReference>
<dbReference type="Pfam" id="PF04616">
    <property type="entry name" value="Glyco_hydro_43"/>
    <property type="match status" value="1"/>
</dbReference>
<evidence type="ECO:0000313" key="8">
    <source>
        <dbReference type="EMBL" id="ADN02785.1"/>
    </source>
</evidence>
<evidence type="ECO:0000256" key="1">
    <source>
        <dbReference type="ARBA" id="ARBA00009865"/>
    </source>
</evidence>
<dbReference type="AlphaFoldDB" id="E0RPK3"/>
<feature type="site" description="Important for catalytic activity, responsible for pKa modulation of the active site Glu and correct orientation of both the proton donor and substrate" evidence="5">
    <location>
        <position position="133"/>
    </location>
</feature>
<feature type="active site" description="Proton acceptor" evidence="4">
    <location>
        <position position="15"/>
    </location>
</feature>
<dbReference type="HOGENOM" id="CLU_016508_2_1_12"/>
<reference evidence="8 9" key="2">
    <citation type="journal article" date="2010" name="J. Bacteriol.">
        <title>Genome sequence of the polysaccharide-degrading, thermophilic anaerobe Spirochaeta thermophila DSM 6192.</title>
        <authorList>
            <person name="Angelov A."/>
            <person name="Liebl S."/>
            <person name="Ballschmiter M."/>
            <person name="Bomeke M."/>
            <person name="Lehmann R."/>
            <person name="Liesegang H."/>
            <person name="Daniel R."/>
            <person name="Liebl W."/>
        </authorList>
    </citation>
    <scope>NUCLEOTIDE SEQUENCE [LARGE SCALE GENOMIC DNA]</scope>
    <source>
        <strain evidence="9">ATCC 49972 / DSM 6192 / RI 19.B1</strain>
    </source>
</reference>
<dbReference type="KEGG" id="sta:STHERM_c18500"/>
<dbReference type="PANTHER" id="PTHR42812">
    <property type="entry name" value="BETA-XYLOSIDASE"/>
    <property type="match status" value="1"/>
</dbReference>